<accession>A0A2G8LQL8</accession>
<sequence>MRRQGRKLFTDRSTFSSLVRSVRVQETDGEHRRQALASLREYITRTENIKTVREQADSLLLVVCEIFQDRCSSDFKLQCAQLAGILIVLCGNDSRRQILWLFNRLETRTNDEVKGFILSAILQTLQHGGRSAHIEQLLPMTMNSFQTVLEIAETPEMLVTVTNTIHFMAQNHPHIFSAHFKDTVDILVGWHIDVTQKLSLIKYCAESLVSLRPFWLEDMNFTIHLLSQFVEDLEAYAEDLASHGGGSTDNQDSEKLSDQSDIPSQELCKDKIMAFLGVFMTVVRSVGDALSPQTTPTVKPSFIARVFSSIIQSAETVQKFFPDSNILYKANACIAVICEAVKSQLGQCQTNLLEYVQNQLDTLLHQESATQKIASTLNVLQKICRYSSSGMSAELVQGLLGPESKVRMLRHLNNKQLVHLLLSVYQSLLCIKDVTILELVYSLILGDLEVAFNVLLSCSKISVPCSFVTNNPFIGMTSTLTKSDAELIATFDLAALTEIGRTKSLLGVWALSPSVFELLTSHILPKSWIIARSHPTVHYTLLHALFTHCESHGYFISSSQGIAIPSGRSEHPGGLSKTGQFFMRILNLLTNLLPNPALIADSRRLVIHWLSNIIVSLQHGGYYHVFITPQFVSTLNALLHLAFDVELDIVIAVCECLQLALPTPNLPIAFMERVFSICKTHLASTNPTVTTSYSHLLNHMPCHVLSRVDIAPLSRIPNTDKTAGSSDVDPQKLQMLPRARRSHMTKQVNETFLWSDARTVLAFLLLGEKPRDHDWLAKIYHNCQRPQAGKNRTDNILETTIDHNLAVQCFWATWEAAQFCVISKLRTPIGKPQDTFRAIEGALKDFVAGIHPNDETRTVKAFSAEYSSLQLRPLLLLQFMEHLEKLVYNATEGCAVSLPLTNKSVKTFFRTNMSTCKDWFNMMRPVLYTVAINCDQYAFAYKQAAGMIKDCTVKGTTAEPRFEDVVCKAAYCSAKLGDAQGIVGLQTWCESTAQRKFPWLSALVKHAERNFESCATETIQALKDYINIGDSSDLPPILNQKGGTKALETAKVEREGKDGTTKNGPTIKLMTRESTNVNNSNPFQGNHAVVSFLANEVRTLDL</sequence>
<dbReference type="Proteomes" id="UP000230750">
    <property type="component" value="Unassembled WGS sequence"/>
</dbReference>
<evidence type="ECO:0000313" key="3">
    <source>
        <dbReference type="Proteomes" id="UP000230750"/>
    </source>
</evidence>
<dbReference type="InterPro" id="IPR031559">
    <property type="entry name" value="SMG1"/>
</dbReference>
<dbReference type="GO" id="GO:0004674">
    <property type="term" value="F:protein serine/threonine kinase activity"/>
    <property type="evidence" value="ECO:0007669"/>
    <property type="project" value="InterPro"/>
</dbReference>
<keyword evidence="3" id="KW-1185">Reference proteome</keyword>
<keyword evidence="2" id="KW-0418">Kinase</keyword>
<evidence type="ECO:0000256" key="1">
    <source>
        <dbReference type="SAM" id="MobiDB-lite"/>
    </source>
</evidence>
<name>A0A2G8LQL8_STIJA</name>
<dbReference type="InterPro" id="IPR016024">
    <property type="entry name" value="ARM-type_fold"/>
</dbReference>
<dbReference type="AlphaFoldDB" id="A0A2G8LQL8"/>
<dbReference type="EMBL" id="MRZV01000009">
    <property type="protein sequence ID" value="PIK62567.1"/>
    <property type="molecule type" value="Genomic_DNA"/>
</dbReference>
<dbReference type="STRING" id="307972.A0A2G8LQL8"/>
<proteinExistence type="predicted"/>
<gene>
    <name evidence="2" type="ORF">BSL78_00463</name>
</gene>
<reference evidence="2 3" key="1">
    <citation type="journal article" date="2017" name="PLoS Biol.">
        <title>The sea cucumber genome provides insights into morphological evolution and visceral regeneration.</title>
        <authorList>
            <person name="Zhang X."/>
            <person name="Sun L."/>
            <person name="Yuan J."/>
            <person name="Sun Y."/>
            <person name="Gao Y."/>
            <person name="Zhang L."/>
            <person name="Li S."/>
            <person name="Dai H."/>
            <person name="Hamel J.F."/>
            <person name="Liu C."/>
            <person name="Yu Y."/>
            <person name="Liu S."/>
            <person name="Lin W."/>
            <person name="Guo K."/>
            <person name="Jin S."/>
            <person name="Xu P."/>
            <person name="Storey K.B."/>
            <person name="Huan P."/>
            <person name="Zhang T."/>
            <person name="Zhou Y."/>
            <person name="Zhang J."/>
            <person name="Lin C."/>
            <person name="Li X."/>
            <person name="Xing L."/>
            <person name="Huo D."/>
            <person name="Sun M."/>
            <person name="Wang L."/>
            <person name="Mercier A."/>
            <person name="Li F."/>
            <person name="Yang H."/>
            <person name="Xiang J."/>
        </authorList>
    </citation>
    <scope>NUCLEOTIDE SEQUENCE [LARGE SCALE GENOMIC DNA]</scope>
    <source>
        <strain evidence="2">Shaxun</strain>
        <tissue evidence="2">Muscle</tissue>
    </source>
</reference>
<dbReference type="SUPFAM" id="SSF48371">
    <property type="entry name" value="ARM repeat"/>
    <property type="match status" value="1"/>
</dbReference>
<dbReference type="OrthoDB" id="10065496at2759"/>
<dbReference type="Pfam" id="PF15785">
    <property type="entry name" value="SMG1"/>
    <property type="match status" value="1"/>
</dbReference>
<organism evidence="2 3">
    <name type="scientific">Stichopus japonicus</name>
    <name type="common">Sea cucumber</name>
    <dbReference type="NCBI Taxonomy" id="307972"/>
    <lineage>
        <taxon>Eukaryota</taxon>
        <taxon>Metazoa</taxon>
        <taxon>Echinodermata</taxon>
        <taxon>Eleutherozoa</taxon>
        <taxon>Echinozoa</taxon>
        <taxon>Holothuroidea</taxon>
        <taxon>Aspidochirotacea</taxon>
        <taxon>Aspidochirotida</taxon>
        <taxon>Stichopodidae</taxon>
        <taxon>Apostichopus</taxon>
    </lineage>
</organism>
<comment type="caution">
    <text evidence="2">The sequence shown here is derived from an EMBL/GenBank/DDBJ whole genome shotgun (WGS) entry which is preliminary data.</text>
</comment>
<keyword evidence="2" id="KW-0808">Transferase</keyword>
<feature type="region of interest" description="Disordered" evidence="1">
    <location>
        <begin position="241"/>
        <end position="260"/>
    </location>
</feature>
<dbReference type="GO" id="GO:0000184">
    <property type="term" value="P:nuclear-transcribed mRNA catabolic process, nonsense-mediated decay"/>
    <property type="evidence" value="ECO:0007669"/>
    <property type="project" value="InterPro"/>
</dbReference>
<protein>
    <submittedName>
        <fullName evidence="2">Putative serine/threonine-protein kinase SMG1</fullName>
    </submittedName>
</protein>
<evidence type="ECO:0000313" key="2">
    <source>
        <dbReference type="EMBL" id="PIK62567.1"/>
    </source>
</evidence>